<proteinExistence type="predicted"/>
<evidence type="ECO:0000256" key="4">
    <source>
        <dbReference type="ARBA" id="ARBA00016116"/>
    </source>
</evidence>
<evidence type="ECO:0000256" key="9">
    <source>
        <dbReference type="ARBA" id="ARBA00022982"/>
    </source>
</evidence>
<feature type="transmembrane region" description="Helical" evidence="16">
    <location>
        <begin position="277"/>
        <end position="297"/>
    </location>
</feature>
<sequence length="576" mass="63709">MSTAHDTAKAGAPLPEPTTRAGKAADYLDQRTSIGAAVKEFARKVFPDHWSFMLGEIALYSFISLLISGVFIAMFFEPSMALTEYHGEHPANMHGQTMSVAFASTVDMSFEVRGGLLMRQLHHWSALIFLASIVVHMMRVFFTGAFRKPRELNWLVGCTLLILGLLAGFSGYSLPDDVLSGNGLRITDGVVKAIPVIGSFASYLIFGGEFPGEHIVPRLFTIHILIVPALILALIALHLFLMVLHKHTQYPGGGRTDNNVVGYPALPVYVAKMAGNFFIVFGVLVLMGATMAINNVWNYGPFDPSPVSAGAQPDWYMLFLEGALRLMPGQGTEWEILGYTLSWNILVPALVIPGIFFGFLFMYPFVEAKVSGDNREHHVLDRPRNVPVRTALGVAFLADFILLAAAGSNDLIATHFGLSINTITWVYRILFFVLPVAAFWVTKRICLGLQRKDRELVLHGHESGRVVRYANGEYVEVHTPLDDQERWLRVNYDAPKPLQLEPQTDARGVKRKGYRGDKTWHRVSKFFYEDRVEPVTPIELAAAHSHGEHDRLEASHDATPAAIGTGRSGGTDSQGH</sequence>
<accession>A0ABN2NF50</accession>
<dbReference type="RefSeq" id="WP_425561110.1">
    <property type="nucleotide sequence ID" value="NZ_BAAANL010000005.1"/>
</dbReference>
<evidence type="ECO:0000313" key="19">
    <source>
        <dbReference type="EMBL" id="GAA1866592.1"/>
    </source>
</evidence>
<dbReference type="InterPro" id="IPR005798">
    <property type="entry name" value="Cyt_b/b6_C"/>
</dbReference>
<feature type="compositionally biased region" description="Basic and acidic residues" evidence="15">
    <location>
        <begin position="545"/>
        <end position="556"/>
    </location>
</feature>
<evidence type="ECO:0000256" key="7">
    <source>
        <dbReference type="ARBA" id="ARBA00022692"/>
    </source>
</evidence>
<feature type="region of interest" description="Disordered" evidence="15">
    <location>
        <begin position="544"/>
        <end position="576"/>
    </location>
</feature>
<evidence type="ECO:0000256" key="5">
    <source>
        <dbReference type="ARBA" id="ARBA00022448"/>
    </source>
</evidence>
<feature type="transmembrane region" description="Helical" evidence="16">
    <location>
        <begin position="220"/>
        <end position="244"/>
    </location>
</feature>
<feature type="domain" description="Cytochrome b/b6 C-terminal region profile" evidence="18">
    <location>
        <begin position="252"/>
        <end position="448"/>
    </location>
</feature>
<dbReference type="InterPro" id="IPR005797">
    <property type="entry name" value="Cyt_b/b6_N"/>
</dbReference>
<keyword evidence="11" id="KW-0408">Iron</keyword>
<evidence type="ECO:0000256" key="15">
    <source>
        <dbReference type="SAM" id="MobiDB-lite"/>
    </source>
</evidence>
<comment type="caution">
    <text evidence="19">The sequence shown here is derived from an EMBL/GenBank/DDBJ whole genome shotgun (WGS) entry which is preliminary data.</text>
</comment>
<keyword evidence="9" id="KW-0249">Electron transport</keyword>
<gene>
    <name evidence="19" type="ORF">GCM10009751_25950</name>
</gene>
<organism evidence="19 20">
    <name type="scientific">Myceligenerans crystallogenes</name>
    <dbReference type="NCBI Taxonomy" id="316335"/>
    <lineage>
        <taxon>Bacteria</taxon>
        <taxon>Bacillati</taxon>
        <taxon>Actinomycetota</taxon>
        <taxon>Actinomycetes</taxon>
        <taxon>Micrococcales</taxon>
        <taxon>Promicromonosporaceae</taxon>
        <taxon>Myceligenerans</taxon>
    </lineage>
</organism>
<evidence type="ECO:0000256" key="3">
    <source>
        <dbReference type="ARBA" id="ARBA00012951"/>
    </source>
</evidence>
<dbReference type="InterPro" id="IPR016174">
    <property type="entry name" value="Di-haem_cyt_TM"/>
</dbReference>
<dbReference type="SUPFAM" id="SSF81342">
    <property type="entry name" value="Transmembrane di-heme cytochromes"/>
    <property type="match status" value="1"/>
</dbReference>
<dbReference type="Pfam" id="PF13631">
    <property type="entry name" value="Cytochrom_B_N_2"/>
    <property type="match status" value="1"/>
</dbReference>
<evidence type="ECO:0000256" key="12">
    <source>
        <dbReference type="ARBA" id="ARBA00023136"/>
    </source>
</evidence>
<reference evidence="19 20" key="1">
    <citation type="journal article" date="2019" name="Int. J. Syst. Evol. Microbiol.">
        <title>The Global Catalogue of Microorganisms (GCM) 10K type strain sequencing project: providing services to taxonomists for standard genome sequencing and annotation.</title>
        <authorList>
            <consortium name="The Broad Institute Genomics Platform"/>
            <consortium name="The Broad Institute Genome Sequencing Center for Infectious Disease"/>
            <person name="Wu L."/>
            <person name="Ma J."/>
        </authorList>
    </citation>
    <scope>NUCLEOTIDE SEQUENCE [LARGE SCALE GENOMIC DNA]</scope>
    <source>
        <strain evidence="19 20">JCM 14326</strain>
    </source>
</reference>
<dbReference type="EC" id="7.1.1.8" evidence="3"/>
<evidence type="ECO:0000256" key="6">
    <source>
        <dbReference type="ARBA" id="ARBA00022617"/>
    </source>
</evidence>
<feature type="domain" description="Cytochrome b/b6 N-terminal region profile" evidence="17">
    <location>
        <begin position="24"/>
        <end position="251"/>
    </location>
</feature>
<evidence type="ECO:0000256" key="11">
    <source>
        <dbReference type="ARBA" id="ARBA00023004"/>
    </source>
</evidence>
<evidence type="ECO:0000313" key="20">
    <source>
        <dbReference type="Proteomes" id="UP001501094"/>
    </source>
</evidence>
<feature type="transmembrane region" description="Helical" evidence="16">
    <location>
        <begin position="121"/>
        <end position="142"/>
    </location>
</feature>
<comment type="catalytic activity">
    <reaction evidence="13">
        <text>a quinol + 2 Fe(III)-[cytochrome c](out) = a quinone + 2 Fe(II)-[cytochrome c](out) + 2 H(+)(out)</text>
        <dbReference type="Rhea" id="RHEA:11484"/>
        <dbReference type="Rhea" id="RHEA-COMP:10350"/>
        <dbReference type="Rhea" id="RHEA-COMP:14399"/>
        <dbReference type="ChEBI" id="CHEBI:15378"/>
        <dbReference type="ChEBI" id="CHEBI:24646"/>
        <dbReference type="ChEBI" id="CHEBI:29033"/>
        <dbReference type="ChEBI" id="CHEBI:29034"/>
        <dbReference type="ChEBI" id="CHEBI:132124"/>
        <dbReference type="EC" id="7.1.1.8"/>
    </reaction>
</comment>
<dbReference type="PROSITE" id="PS51002">
    <property type="entry name" value="CYTB_NTER"/>
    <property type="match status" value="1"/>
</dbReference>
<dbReference type="PROSITE" id="PS51003">
    <property type="entry name" value="CYTB_CTER"/>
    <property type="match status" value="1"/>
</dbReference>
<dbReference type="Gene3D" id="1.20.810.10">
    <property type="entry name" value="Cytochrome Bc1 Complex, Chain C"/>
    <property type="match status" value="1"/>
</dbReference>
<evidence type="ECO:0000256" key="8">
    <source>
        <dbReference type="ARBA" id="ARBA00022723"/>
    </source>
</evidence>
<evidence type="ECO:0000259" key="18">
    <source>
        <dbReference type="PROSITE" id="PS51003"/>
    </source>
</evidence>
<dbReference type="PANTHER" id="PTHR19271">
    <property type="entry name" value="CYTOCHROME B"/>
    <property type="match status" value="1"/>
</dbReference>
<comment type="subcellular location">
    <subcellularLocation>
        <location evidence="2">Membrane</location>
        <topology evidence="2">Multi-pass membrane protein</topology>
    </subcellularLocation>
</comment>
<evidence type="ECO:0000256" key="13">
    <source>
        <dbReference type="ARBA" id="ARBA00029351"/>
    </source>
</evidence>
<evidence type="ECO:0000256" key="2">
    <source>
        <dbReference type="ARBA" id="ARBA00004141"/>
    </source>
</evidence>
<feature type="region of interest" description="Disordered" evidence="15">
    <location>
        <begin position="1"/>
        <end position="22"/>
    </location>
</feature>
<keyword evidence="6" id="KW-0349">Heme</keyword>
<evidence type="ECO:0000259" key="17">
    <source>
        <dbReference type="PROSITE" id="PS51002"/>
    </source>
</evidence>
<evidence type="ECO:0000256" key="14">
    <source>
        <dbReference type="ARBA" id="ARBA00029568"/>
    </source>
</evidence>
<comment type="cofactor">
    <cofactor evidence="1">
        <name>heme</name>
        <dbReference type="ChEBI" id="CHEBI:30413"/>
    </cofactor>
</comment>
<evidence type="ECO:0000256" key="16">
    <source>
        <dbReference type="SAM" id="Phobius"/>
    </source>
</evidence>
<feature type="transmembrane region" description="Helical" evidence="16">
    <location>
        <begin position="57"/>
        <end position="76"/>
    </location>
</feature>
<feature type="transmembrane region" description="Helical" evidence="16">
    <location>
        <begin position="386"/>
        <end position="405"/>
    </location>
</feature>
<keyword evidence="7 16" id="KW-0812">Transmembrane</keyword>
<keyword evidence="12 16" id="KW-0472">Membrane</keyword>
<dbReference type="Proteomes" id="UP001501094">
    <property type="component" value="Unassembled WGS sequence"/>
</dbReference>
<keyword evidence="8" id="KW-0479">Metal-binding</keyword>
<feature type="transmembrane region" description="Helical" evidence="16">
    <location>
        <begin position="345"/>
        <end position="366"/>
    </location>
</feature>
<evidence type="ECO:0000256" key="1">
    <source>
        <dbReference type="ARBA" id="ARBA00001971"/>
    </source>
</evidence>
<dbReference type="InterPro" id="IPR027387">
    <property type="entry name" value="Cytb/b6-like_sf"/>
</dbReference>
<keyword evidence="5" id="KW-0813">Transport</keyword>
<dbReference type="EMBL" id="BAAANL010000005">
    <property type="protein sequence ID" value="GAA1866592.1"/>
    <property type="molecule type" value="Genomic_DNA"/>
</dbReference>
<feature type="transmembrane region" description="Helical" evidence="16">
    <location>
        <begin position="154"/>
        <end position="174"/>
    </location>
</feature>
<protein>
    <recommendedName>
        <fullName evidence="4">Cytochrome bc1 complex cytochrome b subunit</fullName>
        <ecNumber evidence="3">7.1.1.8</ecNumber>
    </recommendedName>
    <alternativeName>
        <fullName evidence="14">Cytochrome bc1 reductase complex subunit QcrB</fullName>
    </alternativeName>
</protein>
<name>A0ABN2NF50_9MICO</name>
<evidence type="ECO:0000256" key="10">
    <source>
        <dbReference type="ARBA" id="ARBA00022989"/>
    </source>
</evidence>
<feature type="transmembrane region" description="Helical" evidence="16">
    <location>
        <begin position="425"/>
        <end position="442"/>
    </location>
</feature>
<keyword evidence="10 16" id="KW-1133">Transmembrane helix</keyword>
<dbReference type="PANTHER" id="PTHR19271:SF16">
    <property type="entry name" value="CYTOCHROME B"/>
    <property type="match status" value="1"/>
</dbReference>
<keyword evidence="20" id="KW-1185">Reference proteome</keyword>